<dbReference type="OrthoDB" id="651281at2"/>
<keyword evidence="5" id="KW-1185">Reference proteome</keyword>
<evidence type="ECO:0000313" key="4">
    <source>
        <dbReference type="EMBL" id="EWY36802.1"/>
    </source>
</evidence>
<dbReference type="InterPro" id="IPR011990">
    <property type="entry name" value="TPR-like_helical_dom_sf"/>
</dbReference>
<dbReference type="Proteomes" id="UP000019486">
    <property type="component" value="Unassembled WGS sequence"/>
</dbReference>
<evidence type="ECO:0000259" key="3">
    <source>
        <dbReference type="Pfam" id="PF13191"/>
    </source>
</evidence>
<gene>
    <name evidence="4" type="ORF">N825_23290</name>
</gene>
<dbReference type="PANTHER" id="PTHR10098">
    <property type="entry name" value="RAPSYN-RELATED"/>
    <property type="match status" value="1"/>
</dbReference>
<dbReference type="RefSeq" id="WP_051513566.1">
    <property type="nucleotide sequence ID" value="NZ_AVFL01000035.1"/>
</dbReference>
<organism evidence="4 5">
    <name type="scientific">Skermanella stibiiresistens SB22</name>
    <dbReference type="NCBI Taxonomy" id="1385369"/>
    <lineage>
        <taxon>Bacteria</taxon>
        <taxon>Pseudomonadati</taxon>
        <taxon>Pseudomonadota</taxon>
        <taxon>Alphaproteobacteria</taxon>
        <taxon>Rhodospirillales</taxon>
        <taxon>Azospirillaceae</taxon>
        <taxon>Skermanella</taxon>
    </lineage>
</organism>
<feature type="region of interest" description="Disordered" evidence="1">
    <location>
        <begin position="600"/>
        <end position="620"/>
    </location>
</feature>
<name>W9GWH7_9PROT</name>
<accession>W9GWH7</accession>
<dbReference type="PATRIC" id="fig|1385369.3.peg.6129"/>
<sequence>MLNARIELAGAALKCSTTRPGASASLIPLTPERQERLRRWATDYDNAVRARQPEALPAIGRDIAALLDEGGGWLERALDSVGDIALEIRVPSNPTDPDDRALAQALLDLPWELLTAPGPSGHYLALDHTRLFRVARRIGTPPPPSPEAPATPLPGDLTLLFMAAEVEGQHSLSYEREEAAILDATASLDRLHLLVEESGGIEGLRDRLAQTGAVEALHITSHGEIVNGQPLLALEAPDGTLDPVGIAGLRNALGAEERYPRLVVLSACRTAEAEGSAGSFIQEVIRAGIPNALGWDGSVYDSDATSLAAAFYGELAASQPVTAAAAMARRALLQAHTANPDTGRHWHLARVYLGPGGGEALCDPTADRREFDNGAGIQEFLDRKGERVPVATAAQFVGRRRQIQRALRALGPARIATAPAGVLIHGMGCAGKSSLAARVANRLRGHHTVVLVDDYGPDALLHELEQALPPEQRASFRSTWSQKVDQDPEALKDALDSLLKGPFSGRNGNSAILLVIDDLEQRLKQPQPGETATPFKTALDKTVFGAIIAAFRDARTTASRLLLTSRYTFDLTDRRGKDLAACLATIPLPPMDAVERAKQMRAAASKAGTDRDQSSAARQELEARIQHASGGNPGLQHDLTAPLLAGDLAAAERLVGASERYLQTGTIPKDAAEAVEFFRRVPLDAFRAMLTGTEVAQLGATTLFSLPVPLSVLAVTGTAAGVGDPAAALDRLHGLGLLDHTDNPGTAPDGMCGPLVRPLVTPLSPKEAEKLAAAVIEPLVAAWTDDDGELPWDQRRLAAAHLALLGRAPTAIISATAYAGGRFLFNRLHDARSALDLCTNALAITDERKAPPSPALILVGTQCAERLGETDLLDHLLDRGLEASANDLSRHAMLLAQVADRRRQTGDLNEAEGLLERAKSHFETLGDVRSRAVTMGRIVDILQARGELDEALRIRREELLPVFNRLGDVCSRAVTMGKIADILRARGEMDEALRIHREEQLLVYDRLGDVRERAVTMGKIADILQARGDMDEALRIRREEELPVYDRLGDVRSRAVTIGKIADILRSRGELDEALRIRRKEELPVYDRLGDVRSRAVTMGKIADILRSRGELDEALRIRREEELPVYDRLGDVRSRAVTMGKIADILQACGELDESLRVRLEDSLPIHRCMGDVHSIAYILYRCADLRVQRGEKNTDELQRTIDEFSESLGLFLQLGAVGFIFVVGRAFGQLLAALGQNEDAYGVLDHTASAAEKLQRFDDVRTIRDFQATLKPEAE</sequence>
<dbReference type="InterPro" id="IPR041664">
    <property type="entry name" value="AAA_16"/>
</dbReference>
<dbReference type="SUPFAM" id="SSF48452">
    <property type="entry name" value="TPR-like"/>
    <property type="match status" value="2"/>
</dbReference>
<evidence type="ECO:0008006" key="6">
    <source>
        <dbReference type="Google" id="ProtNLM"/>
    </source>
</evidence>
<dbReference type="Gene3D" id="3.40.50.300">
    <property type="entry name" value="P-loop containing nucleotide triphosphate hydrolases"/>
    <property type="match status" value="1"/>
</dbReference>
<dbReference type="EMBL" id="AVFL01000035">
    <property type="protein sequence ID" value="EWY36802.1"/>
    <property type="molecule type" value="Genomic_DNA"/>
</dbReference>
<evidence type="ECO:0000256" key="1">
    <source>
        <dbReference type="SAM" id="MobiDB-lite"/>
    </source>
</evidence>
<evidence type="ECO:0000313" key="5">
    <source>
        <dbReference type="Proteomes" id="UP000019486"/>
    </source>
</evidence>
<dbReference type="Pfam" id="PF13191">
    <property type="entry name" value="AAA_16"/>
    <property type="match status" value="1"/>
</dbReference>
<feature type="domain" description="Orc1-like AAA ATPase" evidence="3">
    <location>
        <begin position="395"/>
        <end position="521"/>
    </location>
</feature>
<evidence type="ECO:0000259" key="2">
    <source>
        <dbReference type="Pfam" id="PF12770"/>
    </source>
</evidence>
<comment type="caution">
    <text evidence="4">The sequence shown here is derived from an EMBL/GenBank/DDBJ whole genome shotgun (WGS) entry which is preliminary data.</text>
</comment>
<proteinExistence type="predicted"/>
<reference evidence="4 5" key="1">
    <citation type="submission" date="2013-08" db="EMBL/GenBank/DDBJ databases">
        <title>The genome sequence of Skermanella stibiiresistens.</title>
        <authorList>
            <person name="Zhu W."/>
            <person name="Wang G."/>
        </authorList>
    </citation>
    <scope>NUCLEOTIDE SEQUENCE [LARGE SCALE GENOMIC DNA]</scope>
    <source>
        <strain evidence="4 5">SB22</strain>
    </source>
</reference>
<dbReference type="InterPro" id="IPR027417">
    <property type="entry name" value="P-loop_NTPase"/>
</dbReference>
<dbReference type="AlphaFoldDB" id="W9GWH7"/>
<dbReference type="InterPro" id="IPR024983">
    <property type="entry name" value="CHAT_dom"/>
</dbReference>
<dbReference type="STRING" id="1385369.N825_23290"/>
<dbReference type="SUPFAM" id="SSF52540">
    <property type="entry name" value="P-loop containing nucleoside triphosphate hydrolases"/>
    <property type="match status" value="1"/>
</dbReference>
<feature type="domain" description="CHAT" evidence="2">
    <location>
        <begin position="104"/>
        <end position="346"/>
    </location>
</feature>
<feature type="compositionally biased region" description="Basic and acidic residues" evidence="1">
    <location>
        <begin position="608"/>
        <end position="620"/>
    </location>
</feature>
<dbReference type="Gene3D" id="1.25.40.10">
    <property type="entry name" value="Tetratricopeptide repeat domain"/>
    <property type="match status" value="2"/>
</dbReference>
<dbReference type="Pfam" id="PF12770">
    <property type="entry name" value="CHAT"/>
    <property type="match status" value="1"/>
</dbReference>
<protein>
    <recommendedName>
        <fullName evidence="6">CHAT domain-containing protein</fullName>
    </recommendedName>
</protein>
<dbReference type="PANTHER" id="PTHR10098:SF108">
    <property type="entry name" value="TETRATRICOPEPTIDE REPEAT PROTEIN 28"/>
    <property type="match status" value="1"/>
</dbReference>